<feature type="region of interest" description="Disordered" evidence="1">
    <location>
        <begin position="1"/>
        <end position="23"/>
    </location>
</feature>
<proteinExistence type="predicted"/>
<evidence type="ECO:0000256" key="2">
    <source>
        <dbReference type="SAM" id="Phobius"/>
    </source>
</evidence>
<organism evidence="4 5">
    <name type="scientific">Janthinobacterium svalbardensis</name>
    <dbReference type="NCBI Taxonomy" id="368607"/>
    <lineage>
        <taxon>Bacteria</taxon>
        <taxon>Pseudomonadati</taxon>
        <taxon>Pseudomonadota</taxon>
        <taxon>Betaproteobacteria</taxon>
        <taxon>Burkholderiales</taxon>
        <taxon>Oxalobacteraceae</taxon>
        <taxon>Janthinobacterium</taxon>
    </lineage>
</organism>
<evidence type="ECO:0000256" key="1">
    <source>
        <dbReference type="SAM" id="MobiDB-lite"/>
    </source>
</evidence>
<feature type="transmembrane region" description="Helical" evidence="2">
    <location>
        <begin position="46"/>
        <end position="66"/>
    </location>
</feature>
<keyword evidence="5" id="KW-1185">Reference proteome</keyword>
<protein>
    <submittedName>
        <fullName evidence="4">Pilus assembly protein TadE</fullName>
    </submittedName>
</protein>
<name>A0A290WRD0_9BURK</name>
<evidence type="ECO:0000259" key="3">
    <source>
        <dbReference type="Pfam" id="PF13400"/>
    </source>
</evidence>
<dbReference type="InterPro" id="IPR028087">
    <property type="entry name" value="Tad_N"/>
</dbReference>
<dbReference type="KEGG" id="jsv:CNX70_02510"/>
<dbReference type="AlphaFoldDB" id="A0A290WRD0"/>
<reference evidence="4 5" key="1">
    <citation type="submission" date="2017-09" db="EMBL/GenBank/DDBJ databases">
        <title>Complete genome sequence of Janthinobacterium svalbardensis PAMC 27463.</title>
        <authorList>
            <person name="Cho Y.-J."/>
            <person name="Cho A."/>
            <person name="Kim O.-S."/>
            <person name="Lee J.-I."/>
        </authorList>
    </citation>
    <scope>NUCLEOTIDE SEQUENCE [LARGE SCALE GENOMIC DNA]</scope>
    <source>
        <strain evidence="4 5">PAMC 27463</strain>
    </source>
</reference>
<feature type="domain" description="Putative Flp pilus-assembly TadG-like N-terminal" evidence="3">
    <location>
        <begin position="45"/>
        <end position="91"/>
    </location>
</feature>
<evidence type="ECO:0000313" key="4">
    <source>
        <dbReference type="EMBL" id="ATD59186.1"/>
    </source>
</evidence>
<accession>A0A290WRD0</accession>
<dbReference type="Pfam" id="PF13400">
    <property type="entry name" value="Tad"/>
    <property type="match status" value="1"/>
</dbReference>
<gene>
    <name evidence="4" type="ORF">CNX70_02510</name>
</gene>
<keyword evidence="2" id="KW-1133">Transmembrane helix</keyword>
<sequence>MASMAPARTPSCSATAPRLPNRTARRRSRCNSCWEAAMANRRQRGAMLIAFSILLIVVLGFIGLALDVGQVIGRKTELQNLADNAALAAAAELVGTPEGLTNAVTKAKSSAADKSAWRRRMQGAILSDASIRFASTPDAPATEWHAAGAVPDATTALFVRVDTQANDPSLGQVATAFLGAWSPALRTLDTGARAVAWRSSLHLTPLAVCALSASAASPRTNAALLPAVELLEYGFRRGVAYNLLKLNPHGPAAEHFVLNPLGQPGILGSSLQISESSVLPFVCSGTVLYPRVGSAQVHVHRPFPAALWPAFNARFNQYAGSGCHPVTAPPDTNIRAFPNTAASWWMMNAPDAPSALSTGNPLLSVADLDSPPIPPALGSYGPLWSFSRAAKYSATKPAGGYPPFAPGDWAKLYPATPAPPVAKSGYPISGTPYLTLGFQTAPTGNMGVAQRRALNIALLACPVPAGSDVLAQVLGIGRFYMTAPASNGVLSAEFAGTVPEGALAGPAELLQ</sequence>
<keyword evidence="2" id="KW-0472">Membrane</keyword>
<evidence type="ECO:0000313" key="5">
    <source>
        <dbReference type="Proteomes" id="UP000218437"/>
    </source>
</evidence>
<dbReference type="EMBL" id="CP023422">
    <property type="protein sequence ID" value="ATD59186.1"/>
    <property type="molecule type" value="Genomic_DNA"/>
</dbReference>
<dbReference type="Proteomes" id="UP000218437">
    <property type="component" value="Chromosome"/>
</dbReference>
<keyword evidence="2" id="KW-0812">Transmembrane</keyword>